<name>A0A0C2MQY3_THEKT</name>
<keyword evidence="1" id="KW-0238">DNA-binding</keyword>
<evidence type="ECO:0000256" key="1">
    <source>
        <dbReference type="ARBA" id="ARBA00023125"/>
    </source>
</evidence>
<dbReference type="Proteomes" id="UP000031668">
    <property type="component" value="Unassembled WGS sequence"/>
</dbReference>
<evidence type="ECO:0000313" key="3">
    <source>
        <dbReference type="EMBL" id="KII64087.1"/>
    </source>
</evidence>
<organism evidence="3 4">
    <name type="scientific">Thelohanellus kitauei</name>
    <name type="common">Myxosporean</name>
    <dbReference type="NCBI Taxonomy" id="669202"/>
    <lineage>
        <taxon>Eukaryota</taxon>
        <taxon>Metazoa</taxon>
        <taxon>Cnidaria</taxon>
        <taxon>Myxozoa</taxon>
        <taxon>Myxosporea</taxon>
        <taxon>Bivalvulida</taxon>
        <taxon>Platysporina</taxon>
        <taxon>Myxobolidae</taxon>
        <taxon>Thelohanellus</taxon>
    </lineage>
</organism>
<protein>
    <submittedName>
        <fullName evidence="3">Tigger transposable element-derived protein 6</fullName>
    </submittedName>
</protein>
<dbReference type="InterPro" id="IPR006600">
    <property type="entry name" value="HTH_CenpB_DNA-bd_dom"/>
</dbReference>
<dbReference type="InterPro" id="IPR050863">
    <property type="entry name" value="CenT-Element_Derived"/>
</dbReference>
<dbReference type="Gene3D" id="1.10.10.60">
    <property type="entry name" value="Homeodomain-like"/>
    <property type="match status" value="1"/>
</dbReference>
<dbReference type="SUPFAM" id="SSF46689">
    <property type="entry name" value="Homeodomain-like"/>
    <property type="match status" value="1"/>
</dbReference>
<evidence type="ECO:0000313" key="4">
    <source>
        <dbReference type="Proteomes" id="UP000031668"/>
    </source>
</evidence>
<accession>A0A0C2MQY3</accession>
<dbReference type="PANTHER" id="PTHR19303:SF73">
    <property type="entry name" value="PROTEIN PDC2"/>
    <property type="match status" value="1"/>
</dbReference>
<evidence type="ECO:0000259" key="2">
    <source>
        <dbReference type="PROSITE" id="PS51253"/>
    </source>
</evidence>
<dbReference type="GO" id="GO:0003677">
    <property type="term" value="F:DNA binding"/>
    <property type="evidence" value="ECO:0007669"/>
    <property type="project" value="UniProtKB-KW"/>
</dbReference>
<sequence>MKAGVTSKRMNLKQAQDLKLDEGVPMWLKQAMRQNQPVGIDLTKEKAVKLATLMQVPGFMASNGWLDNFKKPHGITFKTMQSEAGAVDSQSLLEWQQRVLRPLLRQFSADDVFHMEETGLF</sequence>
<dbReference type="Pfam" id="PF03221">
    <property type="entry name" value="HTH_Tnp_Tc5"/>
    <property type="match status" value="1"/>
</dbReference>
<keyword evidence="4" id="KW-1185">Reference proteome</keyword>
<dbReference type="PROSITE" id="PS51253">
    <property type="entry name" value="HTH_CENPB"/>
    <property type="match status" value="1"/>
</dbReference>
<feature type="domain" description="HTH CENPB-type" evidence="2">
    <location>
        <begin position="8"/>
        <end position="79"/>
    </location>
</feature>
<dbReference type="OrthoDB" id="125347at2759"/>
<dbReference type="GO" id="GO:0005634">
    <property type="term" value="C:nucleus"/>
    <property type="evidence" value="ECO:0007669"/>
    <property type="project" value="TreeGrafter"/>
</dbReference>
<gene>
    <name evidence="3" type="ORF">RF11_00828</name>
</gene>
<proteinExistence type="predicted"/>
<comment type="caution">
    <text evidence="3">The sequence shown here is derived from an EMBL/GenBank/DDBJ whole genome shotgun (WGS) entry which is preliminary data.</text>
</comment>
<dbReference type="PANTHER" id="PTHR19303">
    <property type="entry name" value="TRANSPOSON"/>
    <property type="match status" value="1"/>
</dbReference>
<dbReference type="SMART" id="SM00674">
    <property type="entry name" value="CENPB"/>
    <property type="match status" value="1"/>
</dbReference>
<dbReference type="InterPro" id="IPR009057">
    <property type="entry name" value="Homeodomain-like_sf"/>
</dbReference>
<dbReference type="AlphaFoldDB" id="A0A0C2MQY3"/>
<reference evidence="3 4" key="1">
    <citation type="journal article" date="2014" name="Genome Biol. Evol.">
        <title>The genome of the myxosporean Thelohanellus kitauei shows adaptations to nutrient acquisition within its fish host.</title>
        <authorList>
            <person name="Yang Y."/>
            <person name="Xiong J."/>
            <person name="Zhou Z."/>
            <person name="Huo F."/>
            <person name="Miao W."/>
            <person name="Ran C."/>
            <person name="Liu Y."/>
            <person name="Zhang J."/>
            <person name="Feng J."/>
            <person name="Wang M."/>
            <person name="Wang M."/>
            <person name="Wang L."/>
            <person name="Yao B."/>
        </authorList>
    </citation>
    <scope>NUCLEOTIDE SEQUENCE [LARGE SCALE GENOMIC DNA]</scope>
    <source>
        <strain evidence="3">Wuqing</strain>
    </source>
</reference>
<dbReference type="EMBL" id="JWZT01004451">
    <property type="protein sequence ID" value="KII64087.1"/>
    <property type="molecule type" value="Genomic_DNA"/>
</dbReference>